<dbReference type="RefSeq" id="WP_264515726.1">
    <property type="nucleotide sequence ID" value="NZ_JAPDDR010000013.1"/>
</dbReference>
<evidence type="ECO:0000313" key="2">
    <source>
        <dbReference type="Proteomes" id="UP001165653"/>
    </source>
</evidence>
<gene>
    <name evidence="1" type="ORF">OJ996_21385</name>
</gene>
<proteinExistence type="predicted"/>
<dbReference type="Proteomes" id="UP001165653">
    <property type="component" value="Unassembled WGS sequence"/>
</dbReference>
<name>A0ABT3G954_9BACT</name>
<evidence type="ECO:0000313" key="1">
    <source>
        <dbReference type="EMBL" id="MCW1916157.1"/>
    </source>
</evidence>
<protein>
    <submittedName>
        <fullName evidence="1">Uncharacterized protein</fullName>
    </submittedName>
</protein>
<comment type="caution">
    <text evidence="1">The sequence shown here is derived from an EMBL/GenBank/DDBJ whole genome shotgun (WGS) entry which is preliminary data.</text>
</comment>
<accession>A0ABT3G954</accession>
<organism evidence="1 2">
    <name type="scientific">Luteolibacter rhizosphaerae</name>
    <dbReference type="NCBI Taxonomy" id="2989719"/>
    <lineage>
        <taxon>Bacteria</taxon>
        <taxon>Pseudomonadati</taxon>
        <taxon>Verrucomicrobiota</taxon>
        <taxon>Verrucomicrobiia</taxon>
        <taxon>Verrucomicrobiales</taxon>
        <taxon>Verrucomicrobiaceae</taxon>
        <taxon>Luteolibacter</taxon>
    </lineage>
</organism>
<dbReference type="EMBL" id="JAPDDR010000013">
    <property type="protein sequence ID" value="MCW1916157.1"/>
    <property type="molecule type" value="Genomic_DNA"/>
</dbReference>
<reference evidence="1" key="1">
    <citation type="submission" date="2022-10" db="EMBL/GenBank/DDBJ databases">
        <title>Luteolibacter sp. GHJ8, whole genome shotgun sequencing project.</title>
        <authorList>
            <person name="Zhao G."/>
            <person name="Shen L."/>
        </authorList>
    </citation>
    <scope>NUCLEOTIDE SEQUENCE</scope>
    <source>
        <strain evidence="1">GHJ8</strain>
    </source>
</reference>
<keyword evidence="2" id="KW-1185">Reference proteome</keyword>
<sequence>MSPNGASLWKRPRYQAGGGSSFLCFVVYGNVDLSTTLPAAKYRVQGMSEELEIIQYDSPEYAAEVESFRKGQAWEDLKIRDSAFAANIAAQTSCTVLRGELGDQRELYYLRDAVGIASWMVDQGGICVYDPQMFRWWTPEEWWRKAFEPVEPALRSQCVILTSPEGEGSEWVHTRGMRKFGRPDISIRGVKPEWRSAAIGLCDRFIEFQALGGLVGEGLEVNSPGFPEGFTCCGGGKLEDPEFGNALIEIRQ</sequence>